<evidence type="ECO:0000259" key="2">
    <source>
        <dbReference type="Pfam" id="PF19037"/>
    </source>
</evidence>
<accession>A0A2S2R7A8</accession>
<feature type="domain" description="FUZ/MON1/HPS1 first Longin" evidence="1">
    <location>
        <begin position="6"/>
        <end position="121"/>
    </location>
</feature>
<protein>
    <submittedName>
        <fullName evidence="3 5">Protein fuzzy</fullName>
    </submittedName>
</protein>
<dbReference type="RefSeq" id="XP_025406474.1">
    <property type="nucleotide sequence ID" value="XM_025550689.1"/>
</dbReference>
<proteinExistence type="predicted"/>
<evidence type="ECO:0000313" key="3">
    <source>
        <dbReference type="EMBL" id="MBY85885.1"/>
    </source>
</evidence>
<evidence type="ECO:0000259" key="1">
    <source>
        <dbReference type="Pfam" id="PF19036"/>
    </source>
</evidence>
<dbReference type="InterPro" id="IPR043971">
    <property type="entry name" value="FUZ/MON1/HPS1_longin_2"/>
</dbReference>
<dbReference type="InterPro" id="IPR026069">
    <property type="entry name" value="Fuzzy"/>
</dbReference>
<dbReference type="PANTHER" id="PTHR13559:SF1">
    <property type="entry name" value="PROTEIN FUZZY HOMOLOG"/>
    <property type="match status" value="1"/>
</dbReference>
<dbReference type="Proteomes" id="UP000694846">
    <property type="component" value="Unplaced"/>
</dbReference>
<dbReference type="Pfam" id="PF19036">
    <property type="entry name" value="Fuz_longin_1"/>
    <property type="match status" value="1"/>
</dbReference>
<gene>
    <name evidence="3" type="primary">fuz</name>
    <name evidence="5" type="synonym">LOC112680561</name>
    <name evidence="3" type="ORF">g.122731</name>
</gene>
<dbReference type="GO" id="GO:1905515">
    <property type="term" value="P:non-motile cilium assembly"/>
    <property type="evidence" value="ECO:0007669"/>
    <property type="project" value="TreeGrafter"/>
</dbReference>
<reference evidence="3" key="1">
    <citation type="submission" date="2018-04" db="EMBL/GenBank/DDBJ databases">
        <title>Transcriptome assembly of Sipha flava.</title>
        <authorList>
            <person name="Scully E.D."/>
            <person name="Geib S.M."/>
            <person name="Palmer N.A."/>
            <person name="Koch K."/>
            <person name="Bradshaw J."/>
            <person name="Heng-Moss T."/>
            <person name="Sarath G."/>
        </authorList>
    </citation>
    <scope>NUCLEOTIDE SEQUENCE</scope>
</reference>
<reference evidence="5" key="2">
    <citation type="submission" date="2025-04" db="UniProtKB">
        <authorList>
            <consortium name="RefSeq"/>
        </authorList>
    </citation>
    <scope>IDENTIFICATION</scope>
    <source>
        <tissue evidence="5">Whole body</tissue>
    </source>
</reference>
<dbReference type="EMBL" id="GGMS01016682">
    <property type="protein sequence ID" value="MBY85885.1"/>
    <property type="molecule type" value="Transcribed_RNA"/>
</dbReference>
<evidence type="ECO:0000313" key="5">
    <source>
        <dbReference type="RefSeq" id="XP_025406474.1"/>
    </source>
</evidence>
<dbReference type="OrthoDB" id="74835at2759"/>
<dbReference type="Pfam" id="PF19037">
    <property type="entry name" value="Fuz_longin_2"/>
    <property type="match status" value="1"/>
</dbReference>
<name>A0A2S2R7A8_9HEMI</name>
<evidence type="ECO:0000313" key="4">
    <source>
        <dbReference type="Proteomes" id="UP000694846"/>
    </source>
</evidence>
<dbReference type="InterPro" id="IPR043972">
    <property type="entry name" value="FUZ/MON1/HPS1_longin_1"/>
</dbReference>
<keyword evidence="4" id="KW-1185">Reference proteome</keyword>
<dbReference type="AlphaFoldDB" id="A0A2S2R7A8"/>
<organism evidence="3">
    <name type="scientific">Sipha flava</name>
    <name type="common">yellow sugarcane aphid</name>
    <dbReference type="NCBI Taxonomy" id="143950"/>
    <lineage>
        <taxon>Eukaryota</taxon>
        <taxon>Metazoa</taxon>
        <taxon>Ecdysozoa</taxon>
        <taxon>Arthropoda</taxon>
        <taxon>Hexapoda</taxon>
        <taxon>Insecta</taxon>
        <taxon>Pterygota</taxon>
        <taxon>Neoptera</taxon>
        <taxon>Paraneoptera</taxon>
        <taxon>Hemiptera</taxon>
        <taxon>Sternorrhyncha</taxon>
        <taxon>Aphidomorpha</taxon>
        <taxon>Aphidoidea</taxon>
        <taxon>Aphididae</taxon>
        <taxon>Sipha</taxon>
    </lineage>
</organism>
<dbReference type="PANTHER" id="PTHR13559">
    <property type="entry name" value="INTRACELLULAR TRAFFIC PROTEIN-RELATED"/>
    <property type="match status" value="1"/>
</dbReference>
<sequence>MFDVVCTTVNGGIPIFYRKNSKTDSVPFTTFSTLNAVITFADIQNVKFKAIHTDKHSFIWHGIGDSLIVAGIGDLNDSTIKTGLELIATLIKMIIGDENIHHKNADRIKREIKPCLPIIDYILKNLSLCIIEKSLINFIETQSMKDNKVIHNCLSNWSETICSDLCWIIVDKKLCVATKDWWDLHISDRKLLITIILATCYDKNTSADIPIFLPHSSTKVLLRLVCCMIVQGVWTAAICGPTPNLDDIEISAAKSFRTIVNYFRPNYTKFELTSGCIVINTNNFTFMQNYYSNNDVQNGIILFYNKIAARLMNDDMAKEVSSMGKNHNYYAIQSNGITLCLAYPNKHNMVTIRYYAKQSFQQFLTDINI</sequence>
<dbReference type="GO" id="GO:0016192">
    <property type="term" value="P:vesicle-mediated transport"/>
    <property type="evidence" value="ECO:0007669"/>
    <property type="project" value="InterPro"/>
</dbReference>
<feature type="domain" description="FUZ/MON1/HPS1 second Longin" evidence="2">
    <location>
        <begin position="166"/>
        <end position="249"/>
    </location>
</feature>